<dbReference type="KEGG" id="hlo:J0X27_01950"/>
<organism evidence="1 2">
    <name type="scientific">Natrinema longum</name>
    <dbReference type="NCBI Taxonomy" id="370324"/>
    <lineage>
        <taxon>Archaea</taxon>
        <taxon>Methanobacteriati</taxon>
        <taxon>Methanobacteriota</taxon>
        <taxon>Stenosarchaea group</taxon>
        <taxon>Halobacteria</taxon>
        <taxon>Halobacteriales</taxon>
        <taxon>Natrialbaceae</taxon>
        <taxon>Natrinema</taxon>
    </lineage>
</organism>
<proteinExistence type="predicted"/>
<evidence type="ECO:0008006" key="3">
    <source>
        <dbReference type="Google" id="ProtNLM"/>
    </source>
</evidence>
<dbReference type="AlphaFoldDB" id="A0A8A2UA15"/>
<dbReference type="Proteomes" id="UP000663191">
    <property type="component" value="Chromosome"/>
</dbReference>
<evidence type="ECO:0000313" key="1">
    <source>
        <dbReference type="EMBL" id="QSW85631.1"/>
    </source>
</evidence>
<evidence type="ECO:0000313" key="2">
    <source>
        <dbReference type="Proteomes" id="UP000663191"/>
    </source>
</evidence>
<sequence length="312" mass="35658">MNTTERLMRALQNPRLFARGLNRAYHRRAGLRSENPSGIDVFTEDWDTLVVLDACRYDMFASANQLDGELTPRISKGSSTVEWLRANFSGRDLSDTVYVTANPQLERNREEWDVNLHKIINVWLEEGWDDEHGTVRAETMTDAALKANKKYPHKRLVVHYMQPHYPFVPADTDFDDDHLRKIDGNGGSPSGENVWGKKFTGNLDVSRDELWSIYLENLEYALESVETLLGEMSGKTVVTGDHGNYVGERAFPTPIREYGHPRGLYDEPLVKVPWFVYDGETRREIVAGESTESTDNVESEVVDQRLQDLGYL</sequence>
<accession>A0A8A2UA15</accession>
<dbReference type="Gene3D" id="3.40.720.10">
    <property type="entry name" value="Alkaline Phosphatase, subunit A"/>
    <property type="match status" value="1"/>
</dbReference>
<dbReference type="SUPFAM" id="SSF53649">
    <property type="entry name" value="Alkaline phosphatase-like"/>
    <property type="match status" value="1"/>
</dbReference>
<dbReference type="InterPro" id="IPR017850">
    <property type="entry name" value="Alkaline_phosphatase_core_sf"/>
</dbReference>
<dbReference type="OrthoDB" id="100846at2157"/>
<keyword evidence="2" id="KW-1185">Reference proteome</keyword>
<dbReference type="RefSeq" id="WP_207270808.1">
    <property type="nucleotide sequence ID" value="NZ_JAHUQE010000001.1"/>
</dbReference>
<gene>
    <name evidence="1" type="ORF">J0X27_01950</name>
</gene>
<dbReference type="EMBL" id="CP071463">
    <property type="protein sequence ID" value="QSW85631.1"/>
    <property type="molecule type" value="Genomic_DNA"/>
</dbReference>
<reference evidence="1 2" key="1">
    <citation type="journal article" date="2006" name="Int. J. Syst. Evol. Microbiol.">
        <title>Haloterrigena longa sp. nov. and Haloterrigena limicola sp. nov., extremely halophilic archaea isolated from a salt lake.</title>
        <authorList>
            <person name="Cui H.L."/>
            <person name="Tohty D."/>
            <person name="Zhou P.J."/>
            <person name="Liu S.J."/>
        </authorList>
    </citation>
    <scope>NUCLEOTIDE SEQUENCE [LARGE SCALE GENOMIC DNA]</scope>
    <source>
        <strain evidence="1 2">ABH32</strain>
    </source>
</reference>
<protein>
    <recommendedName>
        <fullName evidence="3">Sulfatase</fullName>
    </recommendedName>
</protein>
<name>A0A8A2UA15_9EURY</name>